<dbReference type="CDD" id="cd06257">
    <property type="entry name" value="DnaJ"/>
    <property type="match status" value="1"/>
</dbReference>
<evidence type="ECO:0000256" key="2">
    <source>
        <dbReference type="ARBA" id="ARBA00011738"/>
    </source>
</evidence>
<dbReference type="Pfam" id="PF01556">
    <property type="entry name" value="DnaJ_C"/>
    <property type="match status" value="1"/>
</dbReference>
<dbReference type="HAMAP" id="MF_01152">
    <property type="entry name" value="DnaJ"/>
    <property type="match status" value="1"/>
</dbReference>
<dbReference type="AlphaFoldDB" id="A0A7I8D162"/>
<dbReference type="Proteomes" id="UP000593890">
    <property type="component" value="Chromosome"/>
</dbReference>
<evidence type="ECO:0000256" key="3">
    <source>
        <dbReference type="ARBA" id="ARBA00022490"/>
    </source>
</evidence>
<dbReference type="NCBIfam" id="NF008035">
    <property type="entry name" value="PRK10767.1"/>
    <property type="match status" value="1"/>
</dbReference>
<dbReference type="InterPro" id="IPR002939">
    <property type="entry name" value="DnaJ_C"/>
</dbReference>
<evidence type="ECO:0000256" key="12">
    <source>
        <dbReference type="ARBA" id="ARBA00061004"/>
    </source>
</evidence>
<dbReference type="NCBIfam" id="TIGR02349">
    <property type="entry name" value="DnaJ_bact"/>
    <property type="match status" value="1"/>
</dbReference>
<dbReference type="GO" id="GO:0009408">
    <property type="term" value="P:response to heat"/>
    <property type="evidence" value="ECO:0007669"/>
    <property type="project" value="InterPro"/>
</dbReference>
<evidence type="ECO:0000256" key="4">
    <source>
        <dbReference type="ARBA" id="ARBA00022705"/>
    </source>
</evidence>
<comment type="subcellular location">
    <subcellularLocation>
        <location evidence="1 14">Cytoplasm</location>
    </subcellularLocation>
</comment>
<dbReference type="FunFam" id="1.10.287.110:FF:000034">
    <property type="entry name" value="Chaperone protein DnaJ"/>
    <property type="match status" value="1"/>
</dbReference>
<dbReference type="SMART" id="SM00271">
    <property type="entry name" value="DnaJ"/>
    <property type="match status" value="1"/>
</dbReference>
<feature type="binding site" evidence="14">
    <location>
        <position position="160"/>
    </location>
    <ligand>
        <name>Zn(2+)</name>
        <dbReference type="ChEBI" id="CHEBI:29105"/>
        <label>1</label>
    </ligand>
</feature>
<feature type="repeat" description="CXXCXGXG motif" evidence="14">
    <location>
        <begin position="160"/>
        <end position="167"/>
    </location>
</feature>
<comment type="function">
    <text evidence="11 14">Participates actively in the response to hyperosmotic and heat shock by preventing the aggregation of stress-denatured proteins and by disaggregating proteins, also in an autonomous, DnaK-independent fashion. Unfolded proteins bind initially to DnaJ; upon interaction with the DnaJ-bound protein, DnaK hydrolyzes its bound ATP, resulting in the formation of a stable complex. GrpE releases ADP from DnaK; ATP binding to DnaK triggers the release of the substrate protein, thus completing the reaction cycle. Several rounds of ATP-dependent interactions between DnaJ, DnaK and GrpE are required for fully efficient folding. Also involved, together with DnaK and GrpE, in the DNA replication of plasmids through activation of initiation proteins.</text>
</comment>
<evidence type="ECO:0000259" key="16">
    <source>
        <dbReference type="PROSITE" id="PS50076"/>
    </source>
</evidence>
<comment type="similarity">
    <text evidence="12 14">Belongs to the DnaJ family.</text>
</comment>
<evidence type="ECO:0000256" key="1">
    <source>
        <dbReference type="ARBA" id="ARBA00004496"/>
    </source>
</evidence>
<feature type="domain" description="CR-type" evidence="17">
    <location>
        <begin position="147"/>
        <end position="229"/>
    </location>
</feature>
<dbReference type="GO" id="GO:0006260">
    <property type="term" value="P:DNA replication"/>
    <property type="evidence" value="ECO:0007669"/>
    <property type="project" value="UniProtKB-KW"/>
</dbReference>
<evidence type="ECO:0000256" key="13">
    <source>
        <dbReference type="ARBA" id="ARBA00067609"/>
    </source>
</evidence>
<dbReference type="InterPro" id="IPR008971">
    <property type="entry name" value="HSP40/DnaJ_pept-bd"/>
</dbReference>
<dbReference type="CDD" id="cd10719">
    <property type="entry name" value="DnaJ_zf"/>
    <property type="match status" value="1"/>
</dbReference>
<feature type="binding site" evidence="14">
    <location>
        <position position="177"/>
    </location>
    <ligand>
        <name>Zn(2+)</name>
        <dbReference type="ChEBI" id="CHEBI:29105"/>
        <label>2</label>
    </ligand>
</feature>
<dbReference type="GO" id="GO:0051082">
    <property type="term" value="F:unfolded protein binding"/>
    <property type="evidence" value="ECO:0007669"/>
    <property type="project" value="UniProtKB-UniRule"/>
</dbReference>
<keyword evidence="10 14" id="KW-0143">Chaperone</keyword>
<keyword evidence="7 14" id="KW-0863">Zinc-finger</keyword>
<dbReference type="InterPro" id="IPR036410">
    <property type="entry name" value="HSP_DnaJ_Cys-rich_dom_sf"/>
</dbReference>
<dbReference type="Pfam" id="PF00684">
    <property type="entry name" value="DnaJ_CXXCXGXG"/>
    <property type="match status" value="1"/>
</dbReference>
<dbReference type="GO" id="GO:0031072">
    <property type="term" value="F:heat shock protein binding"/>
    <property type="evidence" value="ECO:0007669"/>
    <property type="project" value="InterPro"/>
</dbReference>
<dbReference type="PROSITE" id="PS00636">
    <property type="entry name" value="DNAJ_1"/>
    <property type="match status" value="1"/>
</dbReference>
<keyword evidence="6 14" id="KW-0677">Repeat</keyword>
<dbReference type="InterPro" id="IPR036869">
    <property type="entry name" value="J_dom_sf"/>
</dbReference>
<keyword evidence="8 14" id="KW-0862">Zinc</keyword>
<dbReference type="InterPro" id="IPR018253">
    <property type="entry name" value="DnaJ_domain_CS"/>
</dbReference>
<feature type="repeat" description="CXXCXGXG motif" evidence="14">
    <location>
        <begin position="217"/>
        <end position="224"/>
    </location>
</feature>
<evidence type="ECO:0000256" key="15">
    <source>
        <dbReference type="PROSITE-ProRule" id="PRU00546"/>
    </source>
</evidence>
<dbReference type="PROSITE" id="PS50076">
    <property type="entry name" value="DNAJ_2"/>
    <property type="match status" value="1"/>
</dbReference>
<dbReference type="InterPro" id="IPR001623">
    <property type="entry name" value="DnaJ_domain"/>
</dbReference>
<dbReference type="SUPFAM" id="SSF57938">
    <property type="entry name" value="DnaJ/Hsp40 cysteine-rich domain"/>
    <property type="match status" value="1"/>
</dbReference>
<dbReference type="GO" id="GO:0008270">
    <property type="term" value="F:zinc ion binding"/>
    <property type="evidence" value="ECO:0007669"/>
    <property type="project" value="UniProtKB-UniRule"/>
</dbReference>
<gene>
    <name evidence="14 18" type="primary">dnaJ</name>
    <name evidence="18" type="ORF">C12CBH8_00810</name>
</gene>
<evidence type="ECO:0000256" key="11">
    <source>
        <dbReference type="ARBA" id="ARBA00053423"/>
    </source>
</evidence>
<dbReference type="EMBL" id="AP023321">
    <property type="protein sequence ID" value="BCI59442.1"/>
    <property type="molecule type" value="Genomic_DNA"/>
</dbReference>
<dbReference type="SUPFAM" id="SSF49493">
    <property type="entry name" value="HSP40/DnaJ peptide-binding domain"/>
    <property type="match status" value="2"/>
</dbReference>
<evidence type="ECO:0000256" key="5">
    <source>
        <dbReference type="ARBA" id="ARBA00022723"/>
    </source>
</evidence>
<dbReference type="KEGG" id="sman:C12CBH8_00810"/>
<evidence type="ECO:0000256" key="8">
    <source>
        <dbReference type="ARBA" id="ARBA00022833"/>
    </source>
</evidence>
<comment type="domain">
    <text evidence="14">The J domain is necessary and sufficient to stimulate DnaK ATPase activity. Zinc center 1 plays an important role in the autonomous, DnaK-independent chaperone activity of DnaJ. Zinc center 2 is essential for interaction with DnaK and for DnaJ activity.</text>
</comment>
<dbReference type="CDD" id="cd10747">
    <property type="entry name" value="DnaJ_C"/>
    <property type="match status" value="1"/>
</dbReference>
<dbReference type="PANTHER" id="PTHR43096:SF48">
    <property type="entry name" value="CHAPERONE PROTEIN DNAJ"/>
    <property type="match status" value="1"/>
</dbReference>
<feature type="repeat" description="CXXCXGXG motif" evidence="14">
    <location>
        <begin position="203"/>
        <end position="210"/>
    </location>
</feature>
<keyword evidence="3 14" id="KW-0963">Cytoplasm</keyword>
<dbReference type="Gene3D" id="1.10.287.110">
    <property type="entry name" value="DnaJ domain"/>
    <property type="match status" value="1"/>
</dbReference>
<sequence length="388" mass="41847">MGLADKRDYYEVLGVQKGASEDEIKKAYRKMAKKYHPDLNPGDKEAETKFKEVNEAYEVLSDSDKKARYDQFGHAGVDPNFGAGQGGYGAGGFGGFDFGDMGDLGDIFGSIFGGGFGGGQSRSPNAARRGSDINVSATISFEEAAKGCQIEVNAPRVDNCSACGGSGAEKGHSPVTCPDCGGRGQVRQSQRTPFGVMQTQRTCPRCGGKGKIIDHPCKQCSGTGRQRRPRKLAVNVPAGIDDGQAINLRGQGDVGINGGPAGDLHVVINVRPHPLFERDGFDVWCEIPLTYAQAALGAEITVPTLDGKVSYKVHEGTQPGDVFRLKDKGIQRLNGRGRGSQYVRVTVEVPKNLSEKQKQILKEFEAAAEEKNYQKRKGFFEKLKDFMS</sequence>
<comment type="subunit">
    <text evidence="2 14">Homodimer.</text>
</comment>
<dbReference type="Gene3D" id="2.10.230.10">
    <property type="entry name" value="Heat shock protein DnaJ, cysteine-rich domain"/>
    <property type="match status" value="1"/>
</dbReference>
<dbReference type="PANTHER" id="PTHR43096">
    <property type="entry name" value="DNAJ HOMOLOG 1, MITOCHONDRIAL-RELATED"/>
    <property type="match status" value="1"/>
</dbReference>
<dbReference type="FunFam" id="2.60.260.20:FF:000004">
    <property type="entry name" value="Molecular chaperone DnaJ"/>
    <property type="match status" value="1"/>
</dbReference>
<evidence type="ECO:0000313" key="19">
    <source>
        <dbReference type="Proteomes" id="UP000593890"/>
    </source>
</evidence>
<evidence type="ECO:0000256" key="14">
    <source>
        <dbReference type="HAMAP-Rule" id="MF_01152"/>
    </source>
</evidence>
<proteinExistence type="inferred from homology"/>
<dbReference type="Gene3D" id="2.60.260.20">
    <property type="entry name" value="Urease metallochaperone UreE, N-terminal domain"/>
    <property type="match status" value="2"/>
</dbReference>
<organism evidence="18 19">
    <name type="scientific">Solibaculum mannosilyticum</name>
    <dbReference type="NCBI Taxonomy" id="2780922"/>
    <lineage>
        <taxon>Bacteria</taxon>
        <taxon>Bacillati</taxon>
        <taxon>Bacillota</taxon>
        <taxon>Clostridia</taxon>
        <taxon>Eubacteriales</taxon>
        <taxon>Oscillospiraceae</taxon>
        <taxon>Solibaculum</taxon>
    </lineage>
</organism>
<evidence type="ECO:0000259" key="17">
    <source>
        <dbReference type="PROSITE" id="PS51188"/>
    </source>
</evidence>
<feature type="binding site" evidence="14">
    <location>
        <position position="203"/>
    </location>
    <ligand>
        <name>Zn(2+)</name>
        <dbReference type="ChEBI" id="CHEBI:29105"/>
        <label>2</label>
    </ligand>
</feature>
<evidence type="ECO:0000256" key="10">
    <source>
        <dbReference type="ARBA" id="ARBA00023186"/>
    </source>
</evidence>
<dbReference type="GO" id="GO:0042026">
    <property type="term" value="P:protein refolding"/>
    <property type="evidence" value="ECO:0007669"/>
    <property type="project" value="TreeGrafter"/>
</dbReference>
<dbReference type="InterPro" id="IPR012724">
    <property type="entry name" value="DnaJ"/>
</dbReference>
<evidence type="ECO:0000256" key="7">
    <source>
        <dbReference type="ARBA" id="ARBA00022771"/>
    </source>
</evidence>
<reference evidence="19" key="1">
    <citation type="submission" date="2020-07" db="EMBL/GenBank/DDBJ databases">
        <title>Complete genome sequencing of Clostridia bacterium strain 12CBH8.</title>
        <authorList>
            <person name="Sakamoto M."/>
            <person name="Murakami T."/>
            <person name="Mori H."/>
        </authorList>
    </citation>
    <scope>NUCLEOTIDE SEQUENCE [LARGE SCALE GENOMIC DNA]</scope>
    <source>
        <strain evidence="19">12CBH8</strain>
    </source>
</reference>
<protein>
    <recommendedName>
        <fullName evidence="13 14">Chaperone protein DnaJ</fullName>
    </recommendedName>
</protein>
<dbReference type="PRINTS" id="PR00625">
    <property type="entry name" value="JDOMAIN"/>
</dbReference>
<dbReference type="Pfam" id="PF00226">
    <property type="entry name" value="DnaJ"/>
    <property type="match status" value="1"/>
</dbReference>
<name>A0A7I8D162_9FIRM</name>
<evidence type="ECO:0000256" key="9">
    <source>
        <dbReference type="ARBA" id="ARBA00023016"/>
    </source>
</evidence>
<dbReference type="GO" id="GO:0005524">
    <property type="term" value="F:ATP binding"/>
    <property type="evidence" value="ECO:0007669"/>
    <property type="project" value="InterPro"/>
</dbReference>
<feature type="binding site" evidence="14">
    <location>
        <position position="163"/>
    </location>
    <ligand>
        <name>Zn(2+)</name>
        <dbReference type="ChEBI" id="CHEBI:29105"/>
        <label>1</label>
    </ligand>
</feature>
<keyword evidence="19" id="KW-1185">Reference proteome</keyword>
<keyword evidence="4 14" id="KW-0235">DNA replication</keyword>
<evidence type="ECO:0000256" key="6">
    <source>
        <dbReference type="ARBA" id="ARBA00022737"/>
    </source>
</evidence>
<dbReference type="SUPFAM" id="SSF46565">
    <property type="entry name" value="Chaperone J-domain"/>
    <property type="match status" value="1"/>
</dbReference>
<feature type="binding site" evidence="14">
    <location>
        <position position="206"/>
    </location>
    <ligand>
        <name>Zn(2+)</name>
        <dbReference type="ChEBI" id="CHEBI:29105"/>
        <label>2</label>
    </ligand>
</feature>
<evidence type="ECO:0000313" key="18">
    <source>
        <dbReference type="EMBL" id="BCI59442.1"/>
    </source>
</evidence>
<feature type="binding site" evidence="14">
    <location>
        <position position="220"/>
    </location>
    <ligand>
        <name>Zn(2+)</name>
        <dbReference type="ChEBI" id="CHEBI:29105"/>
        <label>1</label>
    </ligand>
</feature>
<feature type="domain" description="J" evidence="16">
    <location>
        <begin position="8"/>
        <end position="73"/>
    </location>
</feature>
<feature type="binding site" evidence="14">
    <location>
        <position position="217"/>
    </location>
    <ligand>
        <name>Zn(2+)</name>
        <dbReference type="ChEBI" id="CHEBI:29105"/>
        <label>1</label>
    </ligand>
</feature>
<feature type="repeat" description="CXXCXGXG motif" evidence="14">
    <location>
        <begin position="177"/>
        <end position="184"/>
    </location>
</feature>
<feature type="zinc finger region" description="CR-type" evidence="15">
    <location>
        <begin position="147"/>
        <end position="229"/>
    </location>
</feature>
<dbReference type="InterPro" id="IPR001305">
    <property type="entry name" value="HSP_DnaJ_Cys-rich_dom"/>
</dbReference>
<comment type="cofactor">
    <cofactor evidence="14">
        <name>Zn(2+)</name>
        <dbReference type="ChEBI" id="CHEBI:29105"/>
    </cofactor>
    <text evidence="14">Binds 2 Zn(2+) ions per monomer.</text>
</comment>
<feature type="binding site" evidence="14">
    <location>
        <position position="180"/>
    </location>
    <ligand>
        <name>Zn(2+)</name>
        <dbReference type="ChEBI" id="CHEBI:29105"/>
        <label>2</label>
    </ligand>
</feature>
<keyword evidence="9 14" id="KW-0346">Stress response</keyword>
<accession>A0A7I8D162</accession>
<dbReference type="PROSITE" id="PS51188">
    <property type="entry name" value="ZF_CR"/>
    <property type="match status" value="1"/>
</dbReference>
<keyword evidence="5 14" id="KW-0479">Metal-binding</keyword>
<dbReference type="GO" id="GO:0005737">
    <property type="term" value="C:cytoplasm"/>
    <property type="evidence" value="ECO:0007669"/>
    <property type="project" value="UniProtKB-SubCell"/>
</dbReference>
<dbReference type="FunFam" id="2.10.230.10:FF:000002">
    <property type="entry name" value="Molecular chaperone DnaJ"/>
    <property type="match status" value="1"/>
</dbReference>